<dbReference type="Pfam" id="PF00441">
    <property type="entry name" value="Acyl-CoA_dh_1"/>
    <property type="match status" value="1"/>
</dbReference>
<dbReference type="PANTHER" id="PTHR43884:SF12">
    <property type="entry name" value="ISOVALERYL-COA DEHYDROGENASE, MITOCHONDRIAL-RELATED"/>
    <property type="match status" value="1"/>
</dbReference>
<dbReference type="Gene3D" id="1.20.140.10">
    <property type="entry name" value="Butyryl-CoA Dehydrogenase, subunit A, domain 3"/>
    <property type="match status" value="1"/>
</dbReference>
<name>X0UV20_9ZZZZ</name>
<comment type="caution">
    <text evidence="3">The sequence shown here is derived from an EMBL/GenBank/DDBJ whole genome shotgun (WGS) entry which is preliminary data.</text>
</comment>
<reference evidence="3" key="1">
    <citation type="journal article" date="2014" name="Front. Microbiol.">
        <title>High frequency of phylogenetically diverse reductive dehalogenase-homologous genes in deep subseafloor sedimentary metagenomes.</title>
        <authorList>
            <person name="Kawai M."/>
            <person name="Futagami T."/>
            <person name="Toyoda A."/>
            <person name="Takaki Y."/>
            <person name="Nishi S."/>
            <person name="Hori S."/>
            <person name="Arai W."/>
            <person name="Tsubouchi T."/>
            <person name="Morono Y."/>
            <person name="Uchiyama I."/>
            <person name="Ito T."/>
            <person name="Fujiyama A."/>
            <person name="Inagaki F."/>
            <person name="Takami H."/>
        </authorList>
    </citation>
    <scope>NUCLEOTIDE SEQUENCE</scope>
    <source>
        <strain evidence="3">Expedition CK06-06</strain>
    </source>
</reference>
<dbReference type="AlphaFoldDB" id="X0UV20"/>
<keyword evidence="1" id="KW-0285">Flavoprotein</keyword>
<sequence>DVTRMAMQVHGAYGYMKDMEIERLYRDAKLTEIYEGVSEIQRVIIADHLLREKG</sequence>
<dbReference type="InterPro" id="IPR036250">
    <property type="entry name" value="AcylCo_DH-like_C"/>
</dbReference>
<gene>
    <name evidence="3" type="ORF">S01H1_35185</name>
</gene>
<protein>
    <recommendedName>
        <fullName evidence="2">Acyl-CoA dehydrogenase/oxidase C-terminal domain-containing protein</fullName>
    </recommendedName>
</protein>
<evidence type="ECO:0000259" key="2">
    <source>
        <dbReference type="Pfam" id="PF00441"/>
    </source>
</evidence>
<evidence type="ECO:0000313" key="3">
    <source>
        <dbReference type="EMBL" id="GAG09709.1"/>
    </source>
</evidence>
<dbReference type="PANTHER" id="PTHR43884">
    <property type="entry name" value="ACYL-COA DEHYDROGENASE"/>
    <property type="match status" value="1"/>
</dbReference>
<accession>X0UV20</accession>
<feature type="non-terminal residue" evidence="3">
    <location>
        <position position="1"/>
    </location>
</feature>
<dbReference type="InterPro" id="IPR009075">
    <property type="entry name" value="AcylCo_DH/oxidase_C"/>
</dbReference>
<dbReference type="EMBL" id="BARS01021969">
    <property type="protein sequence ID" value="GAG09709.1"/>
    <property type="molecule type" value="Genomic_DNA"/>
</dbReference>
<feature type="domain" description="Acyl-CoA dehydrogenase/oxidase C-terminal" evidence="2">
    <location>
        <begin position="2"/>
        <end position="50"/>
    </location>
</feature>
<dbReference type="GO" id="GO:0003995">
    <property type="term" value="F:acyl-CoA dehydrogenase activity"/>
    <property type="evidence" value="ECO:0007669"/>
    <property type="project" value="TreeGrafter"/>
</dbReference>
<proteinExistence type="predicted"/>
<organism evidence="3">
    <name type="scientific">marine sediment metagenome</name>
    <dbReference type="NCBI Taxonomy" id="412755"/>
    <lineage>
        <taxon>unclassified sequences</taxon>
        <taxon>metagenomes</taxon>
        <taxon>ecological metagenomes</taxon>
    </lineage>
</organism>
<dbReference type="SUPFAM" id="SSF47203">
    <property type="entry name" value="Acyl-CoA dehydrogenase C-terminal domain-like"/>
    <property type="match status" value="1"/>
</dbReference>
<evidence type="ECO:0000256" key="1">
    <source>
        <dbReference type="ARBA" id="ARBA00022630"/>
    </source>
</evidence>